<dbReference type="GO" id="GO:0003735">
    <property type="term" value="F:structural constituent of ribosome"/>
    <property type="evidence" value="ECO:0007669"/>
    <property type="project" value="InterPro"/>
</dbReference>
<feature type="domain" description="KOW" evidence="8">
    <location>
        <begin position="4"/>
        <end position="31"/>
    </location>
</feature>
<dbReference type="CDD" id="cd06089">
    <property type="entry name" value="KOW_RPL26"/>
    <property type="match status" value="1"/>
</dbReference>
<dbReference type="InterPro" id="IPR008991">
    <property type="entry name" value="Translation_prot_SH3-like_sf"/>
</dbReference>
<dbReference type="InterPro" id="IPR005825">
    <property type="entry name" value="Ribosomal_uL24_CS"/>
</dbReference>
<dbReference type="InterPro" id="IPR014722">
    <property type="entry name" value="Rib_uL2_dom2"/>
</dbReference>
<dbReference type="HAMAP" id="MF_01326_B">
    <property type="entry name" value="Ribosomal_uL24_B"/>
    <property type="match status" value="1"/>
</dbReference>
<dbReference type="GO" id="GO:0006412">
    <property type="term" value="P:translation"/>
    <property type="evidence" value="ECO:0007669"/>
    <property type="project" value="UniProtKB-UniRule"/>
</dbReference>
<dbReference type="PANTHER" id="PTHR12903">
    <property type="entry name" value="MITOCHONDRIAL RIBOSOMAL PROTEIN L24"/>
    <property type="match status" value="1"/>
</dbReference>
<dbReference type="InterPro" id="IPR057264">
    <property type="entry name" value="Ribosomal_uL24_C"/>
</dbReference>
<evidence type="ECO:0000259" key="8">
    <source>
        <dbReference type="SMART" id="SM00739"/>
    </source>
</evidence>
<dbReference type="RefSeq" id="YP_009397693.1">
    <property type="nucleotide sequence ID" value="NC_035288.1"/>
</dbReference>
<geneLocation type="chloroplast" evidence="9"/>
<dbReference type="EMBL" id="MF101444">
    <property type="protein sequence ID" value="ARW66879.1"/>
    <property type="molecule type" value="Genomic_DNA"/>
</dbReference>
<sequence>MKIQVKKGDDVKIISGRNKGKSGKVLSIIRNKGQVIIENTNIKIKHIKPKQTNEQGHIAKIEGPIHHSNIKIIKANKSI</sequence>
<dbReference type="SMART" id="SM00739">
    <property type="entry name" value="KOW"/>
    <property type="match status" value="1"/>
</dbReference>
<dbReference type="AlphaFoldDB" id="A0A1Z1MM02"/>
<dbReference type="InterPro" id="IPR003256">
    <property type="entry name" value="Ribosomal_uL24"/>
</dbReference>
<evidence type="ECO:0000256" key="7">
    <source>
        <dbReference type="RuleBase" id="RU003477"/>
    </source>
</evidence>
<proteinExistence type="inferred from homology"/>
<evidence type="ECO:0000256" key="1">
    <source>
        <dbReference type="ARBA" id="ARBA00004072"/>
    </source>
</evidence>
<keyword evidence="3 6" id="KW-0689">Ribosomal protein</keyword>
<dbReference type="GeneID" id="33360094"/>
<dbReference type="Gene3D" id="2.30.30.30">
    <property type="match status" value="1"/>
</dbReference>
<name>A0A1Z1MM02_9FLOR</name>
<dbReference type="Pfam" id="PF00467">
    <property type="entry name" value="KOW"/>
    <property type="match status" value="1"/>
</dbReference>
<evidence type="ECO:0000256" key="4">
    <source>
        <dbReference type="ARBA" id="ARBA00023274"/>
    </source>
</evidence>
<evidence type="ECO:0000256" key="3">
    <source>
        <dbReference type="ARBA" id="ARBA00022980"/>
    </source>
</evidence>
<organism evidence="9">
    <name type="scientific">Dipterosiphonia australica</name>
    <dbReference type="NCBI Taxonomy" id="2007208"/>
    <lineage>
        <taxon>Eukaryota</taxon>
        <taxon>Rhodophyta</taxon>
        <taxon>Florideophyceae</taxon>
        <taxon>Rhodymeniophycidae</taxon>
        <taxon>Ceramiales</taxon>
        <taxon>Rhodomelaceae</taxon>
        <taxon>Herposiphonieae</taxon>
        <taxon>Dipterosiphonia</taxon>
    </lineage>
</organism>
<gene>
    <name evidence="6 9" type="primary">rpl24</name>
</gene>
<reference evidence="9" key="1">
    <citation type="journal article" date="2017" name="J. Phycol.">
        <title>Analysis of chloroplast genomes and a supermatrix inform reclassification of the Rhodomelaceae (Rhodophyta).</title>
        <authorList>
            <person name="Diaz-Tapia P."/>
            <person name="Maggs C.A."/>
            <person name="West J.A."/>
            <person name="Verbruggen H."/>
        </authorList>
    </citation>
    <scope>NUCLEOTIDE SEQUENCE</scope>
    <source>
        <strain evidence="9">PD1107</strain>
    </source>
</reference>
<comment type="subcellular location">
    <subcellularLocation>
        <location evidence="6">Plastid</location>
        <location evidence="6">Chloroplast</location>
    </subcellularLocation>
</comment>
<evidence type="ECO:0000256" key="5">
    <source>
        <dbReference type="ARBA" id="ARBA00035282"/>
    </source>
</evidence>
<dbReference type="GO" id="GO:0019843">
    <property type="term" value="F:rRNA binding"/>
    <property type="evidence" value="ECO:0007669"/>
    <property type="project" value="UniProtKB-UniRule"/>
</dbReference>
<dbReference type="Pfam" id="PF17136">
    <property type="entry name" value="ribosomal_L24"/>
    <property type="match status" value="1"/>
</dbReference>
<dbReference type="GO" id="GO:1990904">
    <property type="term" value="C:ribonucleoprotein complex"/>
    <property type="evidence" value="ECO:0007669"/>
    <property type="project" value="UniProtKB-KW"/>
</dbReference>
<evidence type="ECO:0000313" key="9">
    <source>
        <dbReference type="EMBL" id="ARW66879.1"/>
    </source>
</evidence>
<evidence type="ECO:0000256" key="6">
    <source>
        <dbReference type="HAMAP-Rule" id="MF_01326"/>
    </source>
</evidence>
<dbReference type="SUPFAM" id="SSF50104">
    <property type="entry name" value="Translation proteins SH3-like domain"/>
    <property type="match status" value="1"/>
</dbReference>
<keyword evidence="9" id="KW-0934">Plastid</keyword>
<keyword evidence="4 6" id="KW-0687">Ribonucleoprotein</keyword>
<keyword evidence="6" id="KW-0699">rRNA-binding</keyword>
<dbReference type="GO" id="GO:0005840">
    <property type="term" value="C:ribosome"/>
    <property type="evidence" value="ECO:0007669"/>
    <property type="project" value="UniProtKB-KW"/>
</dbReference>
<comment type="function">
    <text evidence="1 6">One of two assembly initiator proteins, it binds directly to the 5'-end of the 23S rRNA, where it nucleates assembly of the 50S subunit.</text>
</comment>
<evidence type="ECO:0000256" key="2">
    <source>
        <dbReference type="ARBA" id="ARBA00010618"/>
    </source>
</evidence>
<dbReference type="InterPro" id="IPR005824">
    <property type="entry name" value="KOW"/>
</dbReference>
<comment type="similarity">
    <text evidence="2 6 7">Belongs to the universal ribosomal protein uL24 family.</text>
</comment>
<dbReference type="NCBIfam" id="TIGR01079">
    <property type="entry name" value="rplX_bact"/>
    <property type="match status" value="1"/>
</dbReference>
<comment type="subunit">
    <text evidence="6">Part of the 50S ribosomal subunit.</text>
</comment>
<protein>
    <recommendedName>
        <fullName evidence="5 6">Large ribosomal subunit protein uL24c</fullName>
    </recommendedName>
</protein>
<dbReference type="InterPro" id="IPR041988">
    <property type="entry name" value="Ribosomal_uL24_KOW"/>
</dbReference>
<dbReference type="GO" id="GO:0009507">
    <property type="term" value="C:chloroplast"/>
    <property type="evidence" value="ECO:0007669"/>
    <property type="project" value="UniProtKB-SubCell"/>
</dbReference>
<accession>A0A1Z1MM02</accession>
<dbReference type="PROSITE" id="PS01108">
    <property type="entry name" value="RIBOSOMAL_L24"/>
    <property type="match status" value="1"/>
</dbReference>
<keyword evidence="9" id="KW-0150">Chloroplast</keyword>
<keyword evidence="6" id="KW-0694">RNA-binding</keyword>